<dbReference type="Gene3D" id="1.25.40.10">
    <property type="entry name" value="Tetratricopeptide repeat domain"/>
    <property type="match status" value="4"/>
</dbReference>
<organism evidence="4">
    <name type="scientific">Anthurium amnicola</name>
    <dbReference type="NCBI Taxonomy" id="1678845"/>
    <lineage>
        <taxon>Eukaryota</taxon>
        <taxon>Viridiplantae</taxon>
        <taxon>Streptophyta</taxon>
        <taxon>Embryophyta</taxon>
        <taxon>Tracheophyta</taxon>
        <taxon>Spermatophyta</taxon>
        <taxon>Magnoliopsida</taxon>
        <taxon>Liliopsida</taxon>
        <taxon>Araceae</taxon>
        <taxon>Pothoideae</taxon>
        <taxon>Potheae</taxon>
        <taxon>Anthurium</taxon>
    </lineage>
</organism>
<proteinExistence type="predicted"/>
<evidence type="ECO:0000313" key="4">
    <source>
        <dbReference type="EMBL" id="JAT66720.1"/>
    </source>
</evidence>
<dbReference type="AlphaFoldDB" id="A0A1D1ZIC3"/>
<dbReference type="PANTHER" id="PTHR47926:SF535">
    <property type="entry name" value="PENTACOTRIPEPTIDE-REPEAT REGION OF PRORP DOMAIN-CONTAINING PROTEIN"/>
    <property type="match status" value="1"/>
</dbReference>
<feature type="repeat" description="PPR" evidence="2">
    <location>
        <begin position="348"/>
        <end position="382"/>
    </location>
</feature>
<evidence type="ECO:0000256" key="3">
    <source>
        <dbReference type="SAM" id="SignalP"/>
    </source>
</evidence>
<gene>
    <name evidence="4" type="primary">PCMP-E34</name>
    <name evidence="4" type="ORF">g.52051</name>
</gene>
<dbReference type="NCBIfam" id="TIGR00756">
    <property type="entry name" value="PPR"/>
    <property type="match status" value="3"/>
</dbReference>
<name>A0A1D1ZIC3_9ARAE</name>
<feature type="repeat" description="PPR" evidence="2">
    <location>
        <begin position="317"/>
        <end position="347"/>
    </location>
</feature>
<sequence length="561" mass="62305">MAVRLLFVLVRTATLFPASSACSFLLPACAVGATRHHGTAAISHHCMISQAVASTIQDYIDSDTPSRGQAMHAHVIKSGLRPNTNISIKLVVLHLKCDAVADARRVFDQMRKPTLSAYNFMISGYFKRGRNEEALQLIRMLASSEERPDGFTLSMASKISATLHSLNLCKEVHAQILKSGCKHDEVLFTALIDSYVKNEKLDYARRFFDETSDKNVVCSTAIISGYMSEGMFGKAEEIFQSTVEKDTVVYNAMIEGFSTTLQTALRSLEMYKGMQRSDHRPTISTFVSIIGACSILSALEFGQQVHGQLTKTDAFLHVRSGSALVDMYSKCGRTDDARRIFDHMPEKNVYTWSSMIDGYGKNGMPHEALKLFKMMRKYNSVKPNYVTFLGALSACGHAGLVSDSKEILESMENDYLLKPRMEHYACMVDVLGRAGNLVEAFNFIKKIPHKPSSDVWAALLGACRLHGEVPLARIAANEIFELNRKERPGAYVALSNTYAAAGQWRSVCEVREQMKEIGVSKDTGHSWVGTDEGLQGFHAGEKTWNWVQKGKLEVLEFGQSL</sequence>
<evidence type="ECO:0000256" key="2">
    <source>
        <dbReference type="PROSITE-ProRule" id="PRU00708"/>
    </source>
</evidence>
<evidence type="ECO:0000256" key="1">
    <source>
        <dbReference type="ARBA" id="ARBA00022737"/>
    </source>
</evidence>
<feature type="repeat" description="PPR" evidence="2">
    <location>
        <begin position="184"/>
        <end position="218"/>
    </location>
</feature>
<dbReference type="EMBL" id="GDJX01001216">
    <property type="protein sequence ID" value="JAT66720.1"/>
    <property type="molecule type" value="Transcribed_RNA"/>
</dbReference>
<accession>A0A1D1ZIC3</accession>
<dbReference type="InterPro" id="IPR002885">
    <property type="entry name" value="PPR_rpt"/>
</dbReference>
<feature type="chain" id="PRO_5008901027" evidence="3">
    <location>
        <begin position="22"/>
        <end position="561"/>
    </location>
</feature>
<dbReference type="PROSITE" id="PS51257">
    <property type="entry name" value="PROKAR_LIPOPROTEIN"/>
    <property type="match status" value="1"/>
</dbReference>
<dbReference type="GO" id="GO:0009451">
    <property type="term" value="P:RNA modification"/>
    <property type="evidence" value="ECO:0007669"/>
    <property type="project" value="InterPro"/>
</dbReference>
<dbReference type="PANTHER" id="PTHR47926">
    <property type="entry name" value="PENTATRICOPEPTIDE REPEAT-CONTAINING PROTEIN"/>
    <property type="match status" value="1"/>
</dbReference>
<dbReference type="InterPro" id="IPR011990">
    <property type="entry name" value="TPR-like_helical_dom_sf"/>
</dbReference>
<dbReference type="GO" id="GO:0003723">
    <property type="term" value="F:RNA binding"/>
    <property type="evidence" value="ECO:0007669"/>
    <property type="project" value="InterPro"/>
</dbReference>
<dbReference type="FunFam" id="1.25.40.10:FF:000090">
    <property type="entry name" value="Pentatricopeptide repeat-containing protein, chloroplastic"/>
    <property type="match status" value="1"/>
</dbReference>
<dbReference type="PROSITE" id="PS51375">
    <property type="entry name" value="PPR"/>
    <property type="match status" value="5"/>
</dbReference>
<dbReference type="Pfam" id="PF20431">
    <property type="entry name" value="E_motif"/>
    <property type="match status" value="1"/>
</dbReference>
<keyword evidence="1" id="KW-0677">Repeat</keyword>
<dbReference type="InterPro" id="IPR046960">
    <property type="entry name" value="PPR_At4g14850-like_plant"/>
</dbReference>
<feature type="signal peptide" evidence="3">
    <location>
        <begin position="1"/>
        <end position="21"/>
    </location>
</feature>
<reference evidence="4" key="1">
    <citation type="submission" date="2015-07" db="EMBL/GenBank/DDBJ databases">
        <title>Transcriptome Assembly of Anthurium amnicola.</title>
        <authorList>
            <person name="Suzuki J."/>
        </authorList>
    </citation>
    <scope>NUCLEOTIDE SEQUENCE</scope>
</reference>
<dbReference type="Pfam" id="PF01535">
    <property type="entry name" value="PPR"/>
    <property type="match status" value="6"/>
</dbReference>
<dbReference type="InterPro" id="IPR046848">
    <property type="entry name" value="E_motif"/>
</dbReference>
<feature type="repeat" description="PPR" evidence="2">
    <location>
        <begin position="114"/>
        <end position="148"/>
    </location>
</feature>
<keyword evidence="3" id="KW-0732">Signal</keyword>
<protein>
    <submittedName>
        <fullName evidence="4">Pentatricopeptide repeat-containing protein At1g28690, mitochondrial</fullName>
    </submittedName>
</protein>
<feature type="repeat" description="PPR" evidence="2">
    <location>
        <begin position="246"/>
        <end position="281"/>
    </location>
</feature>